<dbReference type="InterPro" id="IPR018317">
    <property type="entry name" value="QueC"/>
</dbReference>
<name>A0ABN2BTL3_9ACTN</name>
<gene>
    <name evidence="1" type="ORF">GCM10009741_58630</name>
</gene>
<evidence type="ECO:0008006" key="3">
    <source>
        <dbReference type="Google" id="ProtNLM"/>
    </source>
</evidence>
<evidence type="ECO:0000313" key="2">
    <source>
        <dbReference type="Proteomes" id="UP001500363"/>
    </source>
</evidence>
<proteinExistence type="predicted"/>
<dbReference type="Proteomes" id="UP001500363">
    <property type="component" value="Unassembled WGS sequence"/>
</dbReference>
<keyword evidence="2" id="KW-1185">Reference proteome</keyword>
<dbReference type="Gene3D" id="3.40.50.620">
    <property type="entry name" value="HUPs"/>
    <property type="match status" value="1"/>
</dbReference>
<sequence>MTGADRYDFATDGSRPDEDWLYLGDDDYRSVLKRIKEAVALVTSTPVWAEDFLRVVRAAHLLDRWVSRDSADDNWSRTIVLRIQVADAPRWTAAGPVLQQLLGALTSDTWQLTFRPGAPVIDADERLFGFWQADAVALYSGGLDSSAYAAHHVTTWPAQKLMLVSHDQAQAGVPQKAVLEHLKQLAADRNLIHYAPTGSEARARGRKLESSTRSRGLSFLASAVFAAAAHGVHQVVVPENGQLAINPPLTAARRGACSTRSVHPLVLSLINQLIQLIGGDVEVVNPFLERTKGEVCRLAVEAGLSAEALALTVSCGSHPIHRRDGQCGSCFPCLVRRSGLQFALGEDPTSTSGICVL</sequence>
<evidence type="ECO:0000313" key="1">
    <source>
        <dbReference type="EMBL" id="GAA1547285.1"/>
    </source>
</evidence>
<dbReference type="RefSeq" id="WP_344179878.1">
    <property type="nucleotide sequence ID" value="NZ_BAAANC010000003.1"/>
</dbReference>
<organism evidence="1 2">
    <name type="scientific">Kribbella lupini</name>
    <dbReference type="NCBI Taxonomy" id="291602"/>
    <lineage>
        <taxon>Bacteria</taxon>
        <taxon>Bacillati</taxon>
        <taxon>Actinomycetota</taxon>
        <taxon>Actinomycetes</taxon>
        <taxon>Propionibacteriales</taxon>
        <taxon>Kribbellaceae</taxon>
        <taxon>Kribbella</taxon>
    </lineage>
</organism>
<protein>
    <recommendedName>
        <fullName evidence="3">7-cyano-7-deazaguanine synthase in queuosine biosynthesis</fullName>
    </recommendedName>
</protein>
<reference evidence="1 2" key="1">
    <citation type="journal article" date="2019" name="Int. J. Syst. Evol. Microbiol.">
        <title>The Global Catalogue of Microorganisms (GCM) 10K type strain sequencing project: providing services to taxonomists for standard genome sequencing and annotation.</title>
        <authorList>
            <consortium name="The Broad Institute Genomics Platform"/>
            <consortium name="The Broad Institute Genome Sequencing Center for Infectious Disease"/>
            <person name="Wu L."/>
            <person name="Ma J."/>
        </authorList>
    </citation>
    <scope>NUCLEOTIDE SEQUENCE [LARGE SCALE GENOMIC DNA]</scope>
    <source>
        <strain evidence="1 2">JCM 14303</strain>
    </source>
</reference>
<dbReference type="EMBL" id="BAAANC010000003">
    <property type="protein sequence ID" value="GAA1547285.1"/>
    <property type="molecule type" value="Genomic_DNA"/>
</dbReference>
<dbReference type="Pfam" id="PF06508">
    <property type="entry name" value="QueC"/>
    <property type="match status" value="1"/>
</dbReference>
<dbReference type="SUPFAM" id="SSF52402">
    <property type="entry name" value="Adenine nucleotide alpha hydrolases-like"/>
    <property type="match status" value="1"/>
</dbReference>
<dbReference type="InterPro" id="IPR014729">
    <property type="entry name" value="Rossmann-like_a/b/a_fold"/>
</dbReference>
<comment type="caution">
    <text evidence="1">The sequence shown here is derived from an EMBL/GenBank/DDBJ whole genome shotgun (WGS) entry which is preliminary data.</text>
</comment>
<accession>A0ABN2BTL3</accession>